<gene>
    <name evidence="1" type="ORF">IM532_04330</name>
</gene>
<dbReference type="EMBL" id="JADGIK010000002">
    <property type="protein sequence ID" value="MBF0596678.1"/>
    <property type="molecule type" value="Genomic_DNA"/>
</dbReference>
<protein>
    <recommendedName>
        <fullName evidence="3">Tetratricopeptide repeat protein</fullName>
    </recommendedName>
</protein>
<organism evidence="1 2">
    <name type="scientific">Faecalibacter rhinopitheci</name>
    <dbReference type="NCBI Taxonomy" id="2779678"/>
    <lineage>
        <taxon>Bacteria</taxon>
        <taxon>Pseudomonadati</taxon>
        <taxon>Bacteroidota</taxon>
        <taxon>Flavobacteriia</taxon>
        <taxon>Flavobacteriales</taxon>
        <taxon>Weeksellaceae</taxon>
        <taxon>Faecalibacter</taxon>
    </lineage>
</organism>
<dbReference type="Proteomes" id="UP000608754">
    <property type="component" value="Unassembled WGS sequence"/>
</dbReference>
<keyword evidence="2" id="KW-1185">Reference proteome</keyword>
<reference evidence="1" key="1">
    <citation type="submission" date="2020-10" db="EMBL/GenBank/DDBJ databases">
        <authorList>
            <person name="Lu T."/>
            <person name="Wang Q."/>
            <person name="Han X."/>
        </authorList>
    </citation>
    <scope>NUCLEOTIDE SEQUENCE</scope>
    <source>
        <strain evidence="1">WQ 117</strain>
    </source>
</reference>
<evidence type="ECO:0008006" key="3">
    <source>
        <dbReference type="Google" id="ProtNLM"/>
    </source>
</evidence>
<evidence type="ECO:0000313" key="1">
    <source>
        <dbReference type="EMBL" id="MBF0596678.1"/>
    </source>
</evidence>
<sequence>MTRIEYLINNPTEVEINDLDLLNMEIEKYPYFYSLRAIKLFALKKSNDLSYEDYLPSTAIYSSNRRDLYNFINSSQKITVQQEFQNLDIEKENKIENFILADKIEIPIDHTNPQEVENLDSIDEKIIENVDSIQIKDENLDNTIQEQIETINYIEDNTVKNSIIENGIEESLENNSEQITEILDFTEENTTENFIMDERLETSIEDNDEIFENSITVAQEFIKNNDEISNAVKETLEMGQEIIHDKIEQVNLIARSLDNNSITSSESKNVFSHTIFQIQNMYDKVRNSPLTEELESNIENLGETVSNNIIYETIIPEIEAIIQPAVIAEENTSVNVFNEQPLPNEVEIEAFPLEHKEVIENKNSFSFNEWLKFPSTIDVDTPTEKDLKFQIIDDFLEKNPKIKPLKKQEIPESKAEVKDIKQTDFSDLMTETLAQIYIEQKQYEKAVKAYKILSLKYPEKYSLFANQIKEIENLKNSK</sequence>
<dbReference type="AlphaFoldDB" id="A0A8J7K3N1"/>
<name>A0A8J7K3N1_9FLAO</name>
<accession>A0A8J7K3N1</accession>
<evidence type="ECO:0000313" key="2">
    <source>
        <dbReference type="Proteomes" id="UP000608754"/>
    </source>
</evidence>
<dbReference type="RefSeq" id="WP_194182206.1">
    <property type="nucleotide sequence ID" value="NZ_JADGIK010000002.1"/>
</dbReference>
<comment type="caution">
    <text evidence="1">The sequence shown here is derived from an EMBL/GenBank/DDBJ whole genome shotgun (WGS) entry which is preliminary data.</text>
</comment>
<proteinExistence type="predicted"/>